<keyword evidence="3" id="KW-0418">Kinase</keyword>
<feature type="domain" description="HipA N-terminal subdomain 1" evidence="5">
    <location>
        <begin position="7"/>
        <end position="105"/>
    </location>
</feature>
<comment type="similarity">
    <text evidence="1">Belongs to the HipA Ser/Thr kinase family.</text>
</comment>
<name>A0ABW6PT25_9NOCA</name>
<dbReference type="NCBIfam" id="TIGR03071">
    <property type="entry name" value="couple_hipA"/>
    <property type="match status" value="1"/>
</dbReference>
<evidence type="ECO:0000256" key="1">
    <source>
        <dbReference type="ARBA" id="ARBA00010164"/>
    </source>
</evidence>
<evidence type="ECO:0000259" key="4">
    <source>
        <dbReference type="Pfam" id="PF07804"/>
    </source>
</evidence>
<dbReference type="RefSeq" id="WP_387702018.1">
    <property type="nucleotide sequence ID" value="NZ_JBIAMX010000015.1"/>
</dbReference>
<dbReference type="PANTHER" id="PTHR37419">
    <property type="entry name" value="SERINE/THREONINE-PROTEIN KINASE TOXIN HIPA"/>
    <property type="match status" value="1"/>
</dbReference>
<protein>
    <submittedName>
        <fullName evidence="6">Type II toxin-antitoxin system HipA family toxin</fullName>
    </submittedName>
</protein>
<dbReference type="Pfam" id="PF13657">
    <property type="entry name" value="Couple_hipA"/>
    <property type="match status" value="1"/>
</dbReference>
<feature type="domain" description="HipA-like C-terminal" evidence="4">
    <location>
        <begin position="152"/>
        <end position="379"/>
    </location>
</feature>
<evidence type="ECO:0000256" key="2">
    <source>
        <dbReference type="ARBA" id="ARBA00022679"/>
    </source>
</evidence>
<evidence type="ECO:0000256" key="3">
    <source>
        <dbReference type="ARBA" id="ARBA00022777"/>
    </source>
</evidence>
<dbReference type="InterPro" id="IPR052028">
    <property type="entry name" value="HipA_Ser/Thr_kinase"/>
</dbReference>
<comment type="caution">
    <text evidence="6">The sequence shown here is derived from an EMBL/GenBank/DDBJ whole genome shotgun (WGS) entry which is preliminary data.</text>
</comment>
<dbReference type="InterPro" id="IPR012893">
    <property type="entry name" value="HipA-like_C"/>
</dbReference>
<proteinExistence type="inferred from homology"/>
<dbReference type="Gene3D" id="1.10.1070.20">
    <property type="match status" value="1"/>
</dbReference>
<evidence type="ECO:0000313" key="7">
    <source>
        <dbReference type="Proteomes" id="UP001601444"/>
    </source>
</evidence>
<evidence type="ECO:0000313" key="6">
    <source>
        <dbReference type="EMBL" id="MFF0545572.1"/>
    </source>
</evidence>
<reference evidence="6 7" key="1">
    <citation type="submission" date="2024-10" db="EMBL/GenBank/DDBJ databases">
        <title>The Natural Products Discovery Center: Release of the First 8490 Sequenced Strains for Exploring Actinobacteria Biosynthetic Diversity.</title>
        <authorList>
            <person name="Kalkreuter E."/>
            <person name="Kautsar S.A."/>
            <person name="Yang D."/>
            <person name="Bader C.D."/>
            <person name="Teijaro C.N."/>
            <person name="Fluegel L."/>
            <person name="Davis C.M."/>
            <person name="Simpson J.R."/>
            <person name="Lauterbach L."/>
            <person name="Steele A.D."/>
            <person name="Gui C."/>
            <person name="Meng S."/>
            <person name="Li G."/>
            <person name="Viehrig K."/>
            <person name="Ye F."/>
            <person name="Su P."/>
            <person name="Kiefer A.F."/>
            <person name="Nichols A."/>
            <person name="Cepeda A.J."/>
            <person name="Yan W."/>
            <person name="Fan B."/>
            <person name="Jiang Y."/>
            <person name="Adhikari A."/>
            <person name="Zheng C.-J."/>
            <person name="Schuster L."/>
            <person name="Cowan T.M."/>
            <person name="Smanski M.J."/>
            <person name="Chevrette M.G."/>
            <person name="De Carvalho L.P.S."/>
            <person name="Shen B."/>
        </authorList>
    </citation>
    <scope>NUCLEOTIDE SEQUENCE [LARGE SCALE GENOMIC DNA]</scope>
    <source>
        <strain evidence="6 7">NPDC004045</strain>
    </source>
</reference>
<dbReference type="Pfam" id="PF07804">
    <property type="entry name" value="HipA_C"/>
    <property type="match status" value="1"/>
</dbReference>
<dbReference type="EMBL" id="JBIAMX010000015">
    <property type="protein sequence ID" value="MFF0545572.1"/>
    <property type="molecule type" value="Genomic_DNA"/>
</dbReference>
<keyword evidence="2" id="KW-0808">Transferase</keyword>
<dbReference type="CDD" id="cd17808">
    <property type="entry name" value="HipA_Ec_like"/>
    <property type="match status" value="1"/>
</dbReference>
<dbReference type="InterPro" id="IPR017508">
    <property type="entry name" value="HipA_N1"/>
</dbReference>
<keyword evidence="7" id="KW-1185">Reference proteome</keyword>
<dbReference type="PANTHER" id="PTHR37419:SF1">
    <property type="entry name" value="SERINE_THREONINE-PROTEIN KINASE TOXIN HIPA"/>
    <property type="match status" value="1"/>
</dbReference>
<accession>A0ABW6PT25</accession>
<organism evidence="6 7">
    <name type="scientific">Nocardia thailandica</name>
    <dbReference type="NCBI Taxonomy" id="257275"/>
    <lineage>
        <taxon>Bacteria</taxon>
        <taxon>Bacillati</taxon>
        <taxon>Actinomycetota</taxon>
        <taxon>Actinomycetes</taxon>
        <taxon>Mycobacteriales</taxon>
        <taxon>Nocardiaceae</taxon>
        <taxon>Nocardia</taxon>
    </lineage>
</organism>
<sequence>MTEEHALHVVMNGRVIGDVRRTGRRRMRLRYDEHLPEHFTPLSISMPGPVGRYRETALDPWMEGLLPDRPETLRQWRRRFGIANDNSSFSLLCHVGEDVAGAAQFVRPDRLEFVQERRGELIELGSTHIAEMLRRTKADLPPSTTDDATGKFSLAGAQAKIALHRTADGWADPIGAIPSTHIIKPSIPTMNDQDLVEAVTLRTAAGLGLRTATCEITEFDDERAIVVARYDRVRRHDRWVRVHQEDMCQAMGMWPTQKYQSQGGPGAEVIADLIHRTSGRPEEDNRRFAQALVFNWLVCGTDAHARNYSLLLSGASVRLAPLYDLNSHLAYSNGSGNDLSMSTGSTYRAERLGVGDWIRSAPAIHVQPNWLREEIDRQRTGLMDAVITATQQDDIARYDSPTIARLLTNTERWIDGIRPGSPTFAHDLI</sequence>
<gene>
    <name evidence="6" type="ORF">ACFYTF_22315</name>
</gene>
<dbReference type="Proteomes" id="UP001601444">
    <property type="component" value="Unassembled WGS sequence"/>
</dbReference>
<evidence type="ECO:0000259" key="5">
    <source>
        <dbReference type="Pfam" id="PF13657"/>
    </source>
</evidence>